<evidence type="ECO:0000313" key="2">
    <source>
        <dbReference type="EMBL" id="MEY9313389.1"/>
    </source>
</evidence>
<accession>A0ABV4EQI0</accession>
<protein>
    <recommendedName>
        <fullName evidence="4">Class I SAM-dependent methyltransferase</fullName>
    </recommendedName>
</protein>
<feature type="region of interest" description="Disordered" evidence="1">
    <location>
        <begin position="300"/>
        <end position="327"/>
    </location>
</feature>
<proteinExistence type="predicted"/>
<dbReference type="Proteomes" id="UP001565471">
    <property type="component" value="Unassembled WGS sequence"/>
</dbReference>
<reference evidence="2 3" key="1">
    <citation type="submission" date="2024-07" db="EMBL/GenBank/DDBJ databases">
        <title>Genomic Encyclopedia of Type Strains, Phase V (KMG-V): Genome sequencing to study the core and pangenomes of soil and plant-associated prokaryotes.</title>
        <authorList>
            <person name="Whitman W."/>
        </authorList>
    </citation>
    <scope>NUCLEOTIDE SEQUENCE [LARGE SCALE GENOMIC DNA]</scope>
    <source>
        <strain evidence="2 3">USDA 415</strain>
    </source>
</reference>
<sequence length="351" mass="39886">MSSGPDQSNWYWQGIRQAEQDGLIYYACKKTANQFVISDDYSHLGHDDATPLLLKYTNARPLSSVARQILALYRSSPDIRFLELGPGAGVACAAVDRLLPGTKIDTISLTPLNPYLRFRWDDMYEHMTEPNSREKRFLRLYSSCRSPFVRNQYIGQFSREISLPKESYHFIYENHGAIFYNFHPDRSSDLMQLSGASISVALSLLRRDGTMLIMASDGRHRMEDALESIATDTDVIVTCKRTSAYHSFPCIVARNESPLSTRLREDNRGLLRKAERILRLDAQALEKIISRIVNCESRPDHHHRASRRISAKTRTGSGCREWNGPGRRRHPSYGIGDDCVMAFTDSSASKT</sequence>
<name>A0ABV4EQI0_BRAEL</name>
<organism evidence="2 3">
    <name type="scientific">Bradyrhizobium elkanii</name>
    <dbReference type="NCBI Taxonomy" id="29448"/>
    <lineage>
        <taxon>Bacteria</taxon>
        <taxon>Pseudomonadati</taxon>
        <taxon>Pseudomonadota</taxon>
        <taxon>Alphaproteobacteria</taxon>
        <taxon>Hyphomicrobiales</taxon>
        <taxon>Nitrobacteraceae</taxon>
        <taxon>Bradyrhizobium</taxon>
    </lineage>
</organism>
<comment type="caution">
    <text evidence="2">The sequence shown here is derived from an EMBL/GenBank/DDBJ whole genome shotgun (WGS) entry which is preliminary data.</text>
</comment>
<dbReference type="RefSeq" id="WP_157788165.1">
    <property type="nucleotide sequence ID" value="NZ_CP126027.1"/>
</dbReference>
<evidence type="ECO:0000313" key="3">
    <source>
        <dbReference type="Proteomes" id="UP001565471"/>
    </source>
</evidence>
<dbReference type="EMBL" id="JBGBZA010000001">
    <property type="protein sequence ID" value="MEY9313389.1"/>
    <property type="molecule type" value="Genomic_DNA"/>
</dbReference>
<keyword evidence="3" id="KW-1185">Reference proteome</keyword>
<evidence type="ECO:0000256" key="1">
    <source>
        <dbReference type="SAM" id="MobiDB-lite"/>
    </source>
</evidence>
<evidence type="ECO:0008006" key="4">
    <source>
        <dbReference type="Google" id="ProtNLM"/>
    </source>
</evidence>
<gene>
    <name evidence="2" type="ORF">ABIF29_000188</name>
</gene>
<feature type="compositionally biased region" description="Basic residues" evidence="1">
    <location>
        <begin position="300"/>
        <end position="311"/>
    </location>
</feature>